<dbReference type="AlphaFoldDB" id="A0A9D8KFI7"/>
<reference evidence="3" key="1">
    <citation type="journal article" date="2021" name="Environ. Microbiol.">
        <title>Genomic characterization of three novel Desulfobacterota classes expand the metabolic and phylogenetic diversity of the phylum.</title>
        <authorList>
            <person name="Murphy C.L."/>
            <person name="Biggerstaff J."/>
            <person name="Eichhorn A."/>
            <person name="Ewing E."/>
            <person name="Shahan R."/>
            <person name="Soriano D."/>
            <person name="Stewart S."/>
            <person name="VanMol K."/>
            <person name="Walker R."/>
            <person name="Walters P."/>
            <person name="Elshahed M.S."/>
            <person name="Youssef N.H."/>
        </authorList>
    </citation>
    <scope>NUCLEOTIDE SEQUENCE</scope>
    <source>
        <strain evidence="3">Zod_Metabat.24</strain>
    </source>
</reference>
<dbReference type="GO" id="GO:0005975">
    <property type="term" value="P:carbohydrate metabolic process"/>
    <property type="evidence" value="ECO:0007669"/>
    <property type="project" value="InterPro"/>
</dbReference>
<dbReference type="PANTHER" id="PTHR30105:SF2">
    <property type="entry name" value="DIVERGENT POLYSACCHARIDE DEACETYLASE SUPERFAMILY"/>
    <property type="match status" value="1"/>
</dbReference>
<sequence>MTKKKAKNKNKGERAAKTPKTAIRSPKKKPKNRVKGLIETKGRYIALSALLLCVIVALIFVAVGLIRKRVEPVFPGLSITGTPVHPTDGVFKIERDILAVNEEITGSLLDLGYSESSLKSSDEKAKVVGAVHFREISESYSLKGGDDKGEILEFLSGRLEGFGDDVSVRETDVAGGGFYFDFYVYDYQVRRLTFLTSSSKAPKITIPPVVKPAPKIAIIMDDMGISRGFIKELLALKYPVTVSVLPHQPSTYYVADLAHKKGAEVMLHLPMEPIDYPNKNPGPGALFTYMDGDTFKNSLASDLASVPHVAGVNNHMGSRLTQDEEKMRLVLDEIGKRGLFFVDSRTTHLTVAYRLAVSMGVPAIERSVFLDNENDLNAVRGRLNELIAVAKRDGRALGICHPRSETIRALKSMEPALTSGAVKVVTVKELLKAKKY</sequence>
<evidence type="ECO:0000313" key="3">
    <source>
        <dbReference type="EMBL" id="MBN1573652.1"/>
    </source>
</evidence>
<proteinExistence type="predicted"/>
<name>A0A9D8KFI7_9DELT</name>
<dbReference type="CDD" id="cd10936">
    <property type="entry name" value="CE4_DAC2"/>
    <property type="match status" value="1"/>
</dbReference>
<gene>
    <name evidence="3" type="ORF">JW984_10705</name>
</gene>
<keyword evidence="2" id="KW-0812">Transmembrane</keyword>
<comment type="caution">
    <text evidence="3">The sequence shown here is derived from an EMBL/GenBank/DDBJ whole genome shotgun (WGS) entry which is preliminary data.</text>
</comment>
<dbReference type="SUPFAM" id="SSF88713">
    <property type="entry name" value="Glycoside hydrolase/deacetylase"/>
    <property type="match status" value="1"/>
</dbReference>
<keyword evidence="2" id="KW-1133">Transmembrane helix</keyword>
<feature type="region of interest" description="Disordered" evidence="1">
    <location>
        <begin position="1"/>
        <end position="33"/>
    </location>
</feature>
<reference evidence="3" key="2">
    <citation type="submission" date="2021-01" db="EMBL/GenBank/DDBJ databases">
        <authorList>
            <person name="Hahn C.R."/>
            <person name="Youssef N.H."/>
            <person name="Elshahed M."/>
        </authorList>
    </citation>
    <scope>NUCLEOTIDE SEQUENCE</scope>
    <source>
        <strain evidence="3">Zod_Metabat.24</strain>
    </source>
</reference>
<evidence type="ECO:0000256" key="2">
    <source>
        <dbReference type="SAM" id="Phobius"/>
    </source>
</evidence>
<feature type="transmembrane region" description="Helical" evidence="2">
    <location>
        <begin position="44"/>
        <end position="66"/>
    </location>
</feature>
<keyword evidence="2" id="KW-0472">Membrane</keyword>
<dbReference type="InterPro" id="IPR006837">
    <property type="entry name" value="Divergent_DAC"/>
</dbReference>
<dbReference type="Pfam" id="PF04748">
    <property type="entry name" value="Polysacc_deac_2"/>
    <property type="match status" value="1"/>
</dbReference>
<evidence type="ECO:0000256" key="1">
    <source>
        <dbReference type="SAM" id="MobiDB-lite"/>
    </source>
</evidence>
<organism evidence="3 4">
    <name type="scientific">Candidatus Zymogenus saltonus</name>
    <dbReference type="NCBI Taxonomy" id="2844893"/>
    <lineage>
        <taxon>Bacteria</taxon>
        <taxon>Deltaproteobacteria</taxon>
        <taxon>Candidatus Zymogenia</taxon>
        <taxon>Candidatus Zymogeniales</taxon>
        <taxon>Candidatus Zymogenaceae</taxon>
        <taxon>Candidatus Zymogenus</taxon>
    </lineage>
</organism>
<dbReference type="PANTHER" id="PTHR30105">
    <property type="entry name" value="UNCHARACTERIZED YIBQ-RELATED"/>
    <property type="match status" value="1"/>
</dbReference>
<dbReference type="InterPro" id="IPR011330">
    <property type="entry name" value="Glyco_hydro/deAcase_b/a-brl"/>
</dbReference>
<dbReference type="Proteomes" id="UP000809273">
    <property type="component" value="Unassembled WGS sequence"/>
</dbReference>
<dbReference type="EMBL" id="JAFGIX010000054">
    <property type="protein sequence ID" value="MBN1573652.1"/>
    <property type="molecule type" value="Genomic_DNA"/>
</dbReference>
<accession>A0A9D8KFI7</accession>
<evidence type="ECO:0000313" key="4">
    <source>
        <dbReference type="Proteomes" id="UP000809273"/>
    </source>
</evidence>
<dbReference type="Gene3D" id="3.20.20.370">
    <property type="entry name" value="Glycoside hydrolase/deacetylase"/>
    <property type="match status" value="1"/>
</dbReference>
<protein>
    <submittedName>
        <fullName evidence="3">Divergent polysaccharide deacetylase family protein</fullName>
    </submittedName>
</protein>